<dbReference type="SUPFAM" id="SSF53822">
    <property type="entry name" value="Periplasmic binding protein-like I"/>
    <property type="match status" value="1"/>
</dbReference>
<dbReference type="PANTHER" id="PTHR46847">
    <property type="entry name" value="D-ALLOSE-BINDING PERIPLASMIC PROTEIN-RELATED"/>
    <property type="match status" value="1"/>
</dbReference>
<dbReference type="Gene3D" id="3.40.50.2300">
    <property type="match status" value="2"/>
</dbReference>
<gene>
    <name evidence="5" type="ORF">F6X38_19195</name>
</gene>
<accession>A0A7V7TV49</accession>
<comment type="subcellular location">
    <subcellularLocation>
        <location evidence="1">Cell envelope</location>
    </subcellularLocation>
</comment>
<evidence type="ECO:0000256" key="3">
    <source>
        <dbReference type="ARBA" id="ARBA00022729"/>
    </source>
</evidence>
<comment type="similarity">
    <text evidence="2">Belongs to the bacterial solute-binding protein 2 family.</text>
</comment>
<keyword evidence="3" id="KW-0732">Signal</keyword>
<dbReference type="AlphaFoldDB" id="A0A7V7TV49"/>
<proteinExistence type="inferred from homology"/>
<evidence type="ECO:0000256" key="2">
    <source>
        <dbReference type="ARBA" id="ARBA00007639"/>
    </source>
</evidence>
<dbReference type="RefSeq" id="WP_150972524.1">
    <property type="nucleotide sequence ID" value="NZ_VZDO01000018.1"/>
</dbReference>
<dbReference type="EMBL" id="VZDO01000018">
    <property type="protein sequence ID" value="KAB0677241.1"/>
    <property type="molecule type" value="Genomic_DNA"/>
</dbReference>
<dbReference type="Pfam" id="PF13407">
    <property type="entry name" value="Peripla_BP_4"/>
    <property type="match status" value="1"/>
</dbReference>
<organism evidence="5 6">
    <name type="scientific">Plantimonas leprariae</name>
    <dbReference type="NCBI Taxonomy" id="2615207"/>
    <lineage>
        <taxon>Bacteria</taxon>
        <taxon>Pseudomonadati</taxon>
        <taxon>Pseudomonadota</taxon>
        <taxon>Alphaproteobacteria</taxon>
        <taxon>Hyphomicrobiales</taxon>
        <taxon>Aurantimonadaceae</taxon>
        <taxon>Plantimonas</taxon>
    </lineage>
</organism>
<dbReference type="InterPro" id="IPR028082">
    <property type="entry name" value="Peripla_BP_I"/>
</dbReference>
<sequence length="316" mass="33851">MNRRELIRSIGAGALILPTGLGVLGGRAFAQSTYLIGFSQALMNHPHRVAMAEVNRKYCEANFKDSKFVMTDANDQATKQVADVESLVAQGINVLMISPVTAQALTPVVKDVMEQGIPVLTMDRKVNTDVTCHIGADNKVIGTNAGTYVKKRFGDGAKIIEVQGTAGASPTIDRSGGFHAALGGNAEKQIVATQICDYRRENSQKFVEDCINRFGPGEFNVVYAHNDEMALGAMQALEAADRLKDVAVVGIDGQEEVYKAIKAGKIAATFVYSYLGPDAVILAHKIATGEKVKKEIVVDSPTVTAENIDKFLGTGF</sequence>
<name>A0A7V7TV49_9HYPH</name>
<evidence type="ECO:0000313" key="6">
    <source>
        <dbReference type="Proteomes" id="UP000432089"/>
    </source>
</evidence>
<dbReference type="GO" id="GO:0030313">
    <property type="term" value="C:cell envelope"/>
    <property type="evidence" value="ECO:0007669"/>
    <property type="project" value="UniProtKB-SubCell"/>
</dbReference>
<protein>
    <submittedName>
        <fullName evidence="5">Substrate-binding domain-containing protein</fullName>
    </submittedName>
</protein>
<feature type="domain" description="Periplasmic binding protein" evidence="4">
    <location>
        <begin position="36"/>
        <end position="290"/>
    </location>
</feature>
<dbReference type="InterPro" id="IPR025997">
    <property type="entry name" value="SBP_2_dom"/>
</dbReference>
<dbReference type="CDD" id="cd06308">
    <property type="entry name" value="PBP1_sensor_kinase-like"/>
    <property type="match status" value="1"/>
</dbReference>
<evidence type="ECO:0000256" key="1">
    <source>
        <dbReference type="ARBA" id="ARBA00004196"/>
    </source>
</evidence>
<dbReference type="PANTHER" id="PTHR46847:SF1">
    <property type="entry name" value="D-ALLOSE-BINDING PERIPLASMIC PROTEIN-RELATED"/>
    <property type="match status" value="1"/>
</dbReference>
<evidence type="ECO:0000313" key="5">
    <source>
        <dbReference type="EMBL" id="KAB0677241.1"/>
    </source>
</evidence>
<keyword evidence="6" id="KW-1185">Reference proteome</keyword>
<dbReference type="Proteomes" id="UP000432089">
    <property type="component" value="Unassembled WGS sequence"/>
</dbReference>
<comment type="caution">
    <text evidence="5">The sequence shown here is derived from an EMBL/GenBank/DDBJ whole genome shotgun (WGS) entry which is preliminary data.</text>
</comment>
<dbReference type="GO" id="GO:0030246">
    <property type="term" value="F:carbohydrate binding"/>
    <property type="evidence" value="ECO:0007669"/>
    <property type="project" value="UniProtKB-ARBA"/>
</dbReference>
<reference evidence="5 6" key="1">
    <citation type="submission" date="2019-09" db="EMBL/GenBank/DDBJ databases">
        <title>YIM 132180 draft genome.</title>
        <authorList>
            <person name="Zhang K."/>
        </authorList>
    </citation>
    <scope>NUCLEOTIDE SEQUENCE [LARGE SCALE GENOMIC DNA]</scope>
    <source>
        <strain evidence="5 6">YIM 132180</strain>
    </source>
</reference>
<evidence type="ECO:0000259" key="4">
    <source>
        <dbReference type="Pfam" id="PF13407"/>
    </source>
</evidence>